<name>A0A8D8XFJ4_9HEMI</name>
<protein>
    <submittedName>
        <fullName evidence="1">Uncharacterized protein</fullName>
    </submittedName>
</protein>
<reference evidence="1" key="1">
    <citation type="submission" date="2021-05" db="EMBL/GenBank/DDBJ databases">
        <authorList>
            <person name="Alioto T."/>
            <person name="Alioto T."/>
            <person name="Gomez Garrido J."/>
        </authorList>
    </citation>
    <scope>NUCLEOTIDE SEQUENCE</scope>
</reference>
<proteinExistence type="predicted"/>
<organism evidence="1">
    <name type="scientific">Cacopsylla melanoneura</name>
    <dbReference type="NCBI Taxonomy" id="428564"/>
    <lineage>
        <taxon>Eukaryota</taxon>
        <taxon>Metazoa</taxon>
        <taxon>Ecdysozoa</taxon>
        <taxon>Arthropoda</taxon>
        <taxon>Hexapoda</taxon>
        <taxon>Insecta</taxon>
        <taxon>Pterygota</taxon>
        <taxon>Neoptera</taxon>
        <taxon>Paraneoptera</taxon>
        <taxon>Hemiptera</taxon>
        <taxon>Sternorrhyncha</taxon>
        <taxon>Psylloidea</taxon>
        <taxon>Psyllidae</taxon>
        <taxon>Psyllinae</taxon>
        <taxon>Cacopsylla</taxon>
    </lineage>
</organism>
<dbReference type="EMBL" id="HBUF01308946">
    <property type="protein sequence ID" value="CAG6692780.1"/>
    <property type="molecule type" value="Transcribed_RNA"/>
</dbReference>
<accession>A0A8D8XFJ4</accession>
<sequence length="131" mass="15230">MLTLHNIIMLGPIPEEHTSPLIILEYRYYRYTLTFVKTSSPPIILSIRQPFPPTSTLIFINLYSHLFFSYLFSSYPTHQTIVTQKTCVRTLSKQKGFLAFTYQTLKSCFLKPVVHDAVFNSLVPMQKGFKF</sequence>
<evidence type="ECO:0000313" key="1">
    <source>
        <dbReference type="EMBL" id="CAG6692780.1"/>
    </source>
</evidence>
<dbReference type="AlphaFoldDB" id="A0A8D8XFJ4"/>